<dbReference type="PANTHER" id="PTHR47691:SF3">
    <property type="entry name" value="HTH-TYPE TRANSCRIPTIONAL REGULATOR RV0890C-RELATED"/>
    <property type="match status" value="1"/>
</dbReference>
<comment type="caution">
    <text evidence="4">The sequence shown here is derived from an EMBL/GenBank/DDBJ whole genome shotgun (WGS) entry which is preliminary data.</text>
</comment>
<evidence type="ECO:0000313" key="4">
    <source>
        <dbReference type="EMBL" id="MBL6076960.1"/>
    </source>
</evidence>
<dbReference type="PROSITE" id="PS51755">
    <property type="entry name" value="OMPR_PHOB"/>
    <property type="match status" value="1"/>
</dbReference>
<dbReference type="SUPFAM" id="SSF52540">
    <property type="entry name" value="P-loop containing nucleoside triphosphate hydrolases"/>
    <property type="match status" value="1"/>
</dbReference>
<dbReference type="InterPro" id="IPR036388">
    <property type="entry name" value="WH-like_DNA-bd_sf"/>
</dbReference>
<protein>
    <submittedName>
        <fullName evidence="4">Winged helix-turn-helix domain-containing protein</fullName>
    </submittedName>
</protein>
<keyword evidence="5" id="KW-1185">Reference proteome</keyword>
<evidence type="ECO:0000256" key="1">
    <source>
        <dbReference type="ARBA" id="ARBA00023125"/>
    </source>
</evidence>
<evidence type="ECO:0000256" key="2">
    <source>
        <dbReference type="PROSITE-ProRule" id="PRU01091"/>
    </source>
</evidence>
<evidence type="ECO:0000313" key="5">
    <source>
        <dbReference type="Proteomes" id="UP000660885"/>
    </source>
</evidence>
<dbReference type="InterPro" id="IPR001867">
    <property type="entry name" value="OmpR/PhoB-type_DNA-bd"/>
</dbReference>
<dbReference type="Pfam" id="PF00486">
    <property type="entry name" value="Trans_reg_C"/>
    <property type="match status" value="1"/>
</dbReference>
<gene>
    <name evidence="4" type="ORF">JMJ56_03015</name>
</gene>
<dbReference type="InterPro" id="IPR058852">
    <property type="entry name" value="HTH_77"/>
</dbReference>
<keyword evidence="1 2" id="KW-0238">DNA-binding</keyword>
<accession>A0ABS1TYK8</accession>
<dbReference type="PRINTS" id="PR00364">
    <property type="entry name" value="DISEASERSIST"/>
</dbReference>
<reference evidence="4 5" key="1">
    <citation type="submission" date="2021-01" db="EMBL/GenBank/DDBJ databases">
        <title>Belnapia mucosa sp. nov. and Belnapia arida sp. nov., isolated from the Tabernas Desert (Almeria, Spain).</title>
        <authorList>
            <person name="Molina-Menor E."/>
            <person name="Vidal-Verdu A."/>
            <person name="Calonge A."/>
            <person name="Satari L."/>
            <person name="Pereto J."/>
            <person name="Porcar M."/>
        </authorList>
    </citation>
    <scope>NUCLEOTIDE SEQUENCE [LARGE SCALE GENOMIC DNA]</scope>
    <source>
        <strain evidence="4 5">T18</strain>
    </source>
</reference>
<dbReference type="Pfam" id="PF25872">
    <property type="entry name" value="HTH_77"/>
    <property type="match status" value="1"/>
</dbReference>
<dbReference type="Proteomes" id="UP000660885">
    <property type="component" value="Unassembled WGS sequence"/>
</dbReference>
<name>A0ABS1TYK8_9PROT</name>
<feature type="DNA-binding region" description="OmpR/PhoB-type" evidence="2">
    <location>
        <begin position="10"/>
        <end position="105"/>
    </location>
</feature>
<feature type="domain" description="OmpR/PhoB-type" evidence="3">
    <location>
        <begin position="10"/>
        <end position="105"/>
    </location>
</feature>
<dbReference type="RefSeq" id="WP_202830109.1">
    <property type="nucleotide sequence ID" value="NZ_JAETWB010000001.1"/>
</dbReference>
<dbReference type="InterPro" id="IPR027417">
    <property type="entry name" value="P-loop_NTPase"/>
</dbReference>
<dbReference type="SUPFAM" id="SSF46894">
    <property type="entry name" value="C-terminal effector domain of the bipartite response regulators"/>
    <property type="match status" value="1"/>
</dbReference>
<sequence>MRIEDVSEKPVVLACGRVEADLGRRELRVLGAPVALGDRAFAILAALLDAPGALATKDELMRRIWPGAVVEENTLEVHVSALRRALGPDRALLKTAYGRGYRLLGTWTMRGPGLRHDAAPAPAAAGSLPLPLCGMIGRDIAIAQVGGMLREHRLVTLAGLGGIGKTRLAVEVARRMQSESQDEVRLAELAPLSDPGLVPSAVATAAGLRLGAAAPVAATIARAIGDRRLLLVLDNCEHVIHAAAEMVEAILRICPNLRVLATSREALRLGGERVYRVPPLDVPPPGLQEPGRIAGHGAVGLFVERMRSSGASFLPQDGDLPAVAAICRRLDGVPLAIEFAAARAGTLGLEQVLLGLDNRFELLTGGLRTALPRQQTLRATLDWSYRLLPEAERQLLRRLGVMAGGFGLAAARAVAGEREGDPDAAAVLGDLGNLVGKALVVLEEAGPATRWRLLETVRAYALERLAESGEEAAAARRHAEFLRDLFVPGDAARQLPSTVESAATYGRELDNVRAALDWAFSGTGDAAMGVALSAAYMPYLFRASSMAECRDRAERALAHLAGAGLDARLEAQLRITLGLALVYTTDQVKRTGAILARAVELASGLATGDGGADTLLQALWATFIYKFNNSEHRDAQAFAERFAELAQRKGDPADVLMADRMMGTTLHYAGGQPEARRRYHRYLRHYAGPCGQRHLTWLHYDGPVLVKARLARVLWLQGHLDRSRTLAERNICEARAQDHPMSECLAIGEAACPIAMMVGDFDAAQRYLAMLAEIAGRHSFSFWLGMARCLEAKLLIRRGEAARGTALLSAAIGSFGAAQQSLHYSGFVPDLAEGLAATGDAAGAAAIIEEALKRAERSGVRWHIPELLRLKGELLLRSPDNPTVPGEACFEAAMTLAAQQGAPFWRLRAALSLARLRLRQGRPREARLLLTPVHAGFTEGLGTADVQAARTLLERCPAQGDDGKLDGLGGPLARAM</sequence>
<dbReference type="CDD" id="cd00383">
    <property type="entry name" value="trans_reg_C"/>
    <property type="match status" value="1"/>
</dbReference>
<dbReference type="PANTHER" id="PTHR47691">
    <property type="entry name" value="REGULATOR-RELATED"/>
    <property type="match status" value="1"/>
</dbReference>
<proteinExistence type="predicted"/>
<organism evidence="4 5">
    <name type="scientific">Belnapia arida</name>
    <dbReference type="NCBI Taxonomy" id="2804533"/>
    <lineage>
        <taxon>Bacteria</taxon>
        <taxon>Pseudomonadati</taxon>
        <taxon>Pseudomonadota</taxon>
        <taxon>Alphaproteobacteria</taxon>
        <taxon>Acetobacterales</taxon>
        <taxon>Roseomonadaceae</taxon>
        <taxon>Belnapia</taxon>
    </lineage>
</organism>
<evidence type="ECO:0000259" key="3">
    <source>
        <dbReference type="PROSITE" id="PS51755"/>
    </source>
</evidence>
<dbReference type="Gene3D" id="3.40.50.300">
    <property type="entry name" value="P-loop containing nucleotide triphosphate hydrolases"/>
    <property type="match status" value="1"/>
</dbReference>
<dbReference type="EMBL" id="JAETWB010000001">
    <property type="protein sequence ID" value="MBL6076960.1"/>
    <property type="molecule type" value="Genomic_DNA"/>
</dbReference>
<dbReference type="InterPro" id="IPR016032">
    <property type="entry name" value="Sig_transdc_resp-reg_C-effctor"/>
</dbReference>
<dbReference type="Gene3D" id="1.10.10.10">
    <property type="entry name" value="Winged helix-like DNA-binding domain superfamily/Winged helix DNA-binding domain"/>
    <property type="match status" value="1"/>
</dbReference>
<dbReference type="SMART" id="SM00862">
    <property type="entry name" value="Trans_reg_C"/>
    <property type="match status" value="1"/>
</dbReference>